<dbReference type="Pfam" id="PF12833">
    <property type="entry name" value="HTH_18"/>
    <property type="match status" value="1"/>
</dbReference>
<dbReference type="SMART" id="SM00342">
    <property type="entry name" value="HTH_ARAC"/>
    <property type="match status" value="1"/>
</dbReference>
<dbReference type="EMBL" id="FRBL01000007">
    <property type="protein sequence ID" value="SHM24550.1"/>
    <property type="molecule type" value="Genomic_DNA"/>
</dbReference>
<dbReference type="PANTHER" id="PTHR43280:SF28">
    <property type="entry name" value="HTH-TYPE TRANSCRIPTIONAL ACTIVATOR RHAS"/>
    <property type="match status" value="1"/>
</dbReference>
<keyword evidence="6" id="KW-1185">Reference proteome</keyword>
<dbReference type="AlphaFoldDB" id="A0A1M7H7V0"/>
<keyword evidence="1" id="KW-0805">Transcription regulation</keyword>
<dbReference type="SUPFAM" id="SSF46689">
    <property type="entry name" value="Homeodomain-like"/>
    <property type="match status" value="1"/>
</dbReference>
<gene>
    <name evidence="5" type="ORF">SAMN05444266_107116</name>
</gene>
<feature type="domain" description="HTH araC/xylS-type" evidence="4">
    <location>
        <begin position="14"/>
        <end position="112"/>
    </location>
</feature>
<dbReference type="Gene3D" id="1.10.10.60">
    <property type="entry name" value="Homeodomain-like"/>
    <property type="match status" value="1"/>
</dbReference>
<name>A0A1M7H7V0_9BACT</name>
<keyword evidence="3" id="KW-0804">Transcription</keyword>
<evidence type="ECO:0000256" key="3">
    <source>
        <dbReference type="ARBA" id="ARBA00023163"/>
    </source>
</evidence>
<dbReference type="OrthoDB" id="9816011at2"/>
<evidence type="ECO:0000313" key="5">
    <source>
        <dbReference type="EMBL" id="SHM24550.1"/>
    </source>
</evidence>
<reference evidence="5 6" key="1">
    <citation type="submission" date="2016-11" db="EMBL/GenBank/DDBJ databases">
        <authorList>
            <person name="Jaros S."/>
            <person name="Januszkiewicz K."/>
            <person name="Wedrychowicz H."/>
        </authorList>
    </citation>
    <scope>NUCLEOTIDE SEQUENCE [LARGE SCALE GENOMIC DNA]</scope>
    <source>
        <strain evidence="5 6">DSM 27406</strain>
    </source>
</reference>
<sequence>MRTNTFAYWKEKVDKAIAISDNHLSGDISISKIADELCVDAQTLTRRFEMFLGESYKQFTKRRRLEQAGGLLWHSAYNIGQIAAYCGYGSQQSFTKAFTQEYNETPAHYRDKPFLPNEEETLYITKVITSSDSDQKEIFCLDNTTEIHEGSFTLYYTILPSQHDPIRNMVKYMMHYISKFRVTRAALMIPDARIITGTLDSVPVTAYDKMMMYVGLLVPNVKAYETIHRQLKFGFDTCGLLEKHIPANNYKHLKLNMGFAEAGLPMYNFINKSCRVSDFKMNSNHFFISLTGLNDCEVFIPFEKRYGC</sequence>
<dbReference type="Proteomes" id="UP000184420">
    <property type="component" value="Unassembled WGS sequence"/>
</dbReference>
<protein>
    <submittedName>
        <fullName evidence="5">Helix-turn-helix domain-containing protein</fullName>
    </submittedName>
</protein>
<evidence type="ECO:0000259" key="4">
    <source>
        <dbReference type="PROSITE" id="PS01124"/>
    </source>
</evidence>
<dbReference type="InterPro" id="IPR018060">
    <property type="entry name" value="HTH_AraC"/>
</dbReference>
<evidence type="ECO:0000256" key="2">
    <source>
        <dbReference type="ARBA" id="ARBA00023125"/>
    </source>
</evidence>
<dbReference type="GO" id="GO:0043565">
    <property type="term" value="F:sequence-specific DNA binding"/>
    <property type="evidence" value="ECO:0007669"/>
    <property type="project" value="InterPro"/>
</dbReference>
<dbReference type="PRINTS" id="PR00032">
    <property type="entry name" value="HTHARAC"/>
</dbReference>
<proteinExistence type="predicted"/>
<dbReference type="InterPro" id="IPR020449">
    <property type="entry name" value="Tscrpt_reg_AraC-type_HTH"/>
</dbReference>
<evidence type="ECO:0000256" key="1">
    <source>
        <dbReference type="ARBA" id="ARBA00023015"/>
    </source>
</evidence>
<dbReference type="PANTHER" id="PTHR43280">
    <property type="entry name" value="ARAC-FAMILY TRANSCRIPTIONAL REGULATOR"/>
    <property type="match status" value="1"/>
</dbReference>
<organism evidence="5 6">
    <name type="scientific">Chitinophaga jiangningensis</name>
    <dbReference type="NCBI Taxonomy" id="1419482"/>
    <lineage>
        <taxon>Bacteria</taxon>
        <taxon>Pseudomonadati</taxon>
        <taxon>Bacteroidota</taxon>
        <taxon>Chitinophagia</taxon>
        <taxon>Chitinophagales</taxon>
        <taxon>Chitinophagaceae</taxon>
        <taxon>Chitinophaga</taxon>
    </lineage>
</organism>
<dbReference type="STRING" id="1419482.SAMN05444266_107116"/>
<keyword evidence="2" id="KW-0238">DNA-binding</keyword>
<dbReference type="GO" id="GO:0003700">
    <property type="term" value="F:DNA-binding transcription factor activity"/>
    <property type="evidence" value="ECO:0007669"/>
    <property type="project" value="InterPro"/>
</dbReference>
<evidence type="ECO:0000313" key="6">
    <source>
        <dbReference type="Proteomes" id="UP000184420"/>
    </source>
</evidence>
<dbReference type="InterPro" id="IPR009057">
    <property type="entry name" value="Homeodomain-like_sf"/>
</dbReference>
<dbReference type="RefSeq" id="WP_073084060.1">
    <property type="nucleotide sequence ID" value="NZ_FRBL01000007.1"/>
</dbReference>
<accession>A0A1M7H7V0</accession>
<dbReference type="PROSITE" id="PS01124">
    <property type="entry name" value="HTH_ARAC_FAMILY_2"/>
    <property type="match status" value="1"/>
</dbReference>